<dbReference type="AlphaFoldDB" id="A0A1X7E5N0"/>
<dbReference type="GeneID" id="93701221"/>
<evidence type="ECO:0000313" key="10">
    <source>
        <dbReference type="EMBL" id="AKO92464.1"/>
    </source>
</evidence>
<evidence type="ECO:0000256" key="4">
    <source>
        <dbReference type="ARBA" id="ARBA00022679"/>
    </source>
</evidence>
<dbReference type="RefSeq" id="WP_046217160.1">
    <property type="nucleotide sequence ID" value="NZ_CP011974.1"/>
</dbReference>
<reference evidence="10 11" key="1">
    <citation type="journal article" date="2015" name="PLoS ONE">
        <title>Genome Sequence of Bacillus endophyticus and Analysis of Its Companion Mechanism in the Ketogulonigenium vulgare-Bacillus Strain Consortium.</title>
        <authorList>
            <person name="Jia N."/>
            <person name="Du J."/>
            <person name="Ding M.Z."/>
            <person name="Gao F."/>
            <person name="Yuan Y.J."/>
        </authorList>
    </citation>
    <scope>NUCLEOTIDE SEQUENCE [LARGE SCALE GENOMIC DNA]</scope>
    <source>
        <strain evidence="10 11">Hbe603</strain>
    </source>
</reference>
<keyword evidence="7" id="KW-0238">DNA-binding</keyword>
<dbReference type="InterPro" id="IPR015422">
    <property type="entry name" value="PyrdxlP-dep_Trfase_small"/>
</dbReference>
<dbReference type="Pfam" id="PF00392">
    <property type="entry name" value="GntR"/>
    <property type="match status" value="1"/>
</dbReference>
<dbReference type="OrthoDB" id="9802328at2"/>
<organism evidence="10 11">
    <name type="scientific">Priestia filamentosa</name>
    <dbReference type="NCBI Taxonomy" id="1402861"/>
    <lineage>
        <taxon>Bacteria</taxon>
        <taxon>Bacillati</taxon>
        <taxon>Bacillota</taxon>
        <taxon>Bacilli</taxon>
        <taxon>Bacillales</taxon>
        <taxon>Bacillaceae</taxon>
        <taxon>Priestia</taxon>
    </lineage>
</organism>
<dbReference type="PATRIC" id="fig|135735.6.peg.2168"/>
<evidence type="ECO:0000256" key="7">
    <source>
        <dbReference type="ARBA" id="ARBA00023125"/>
    </source>
</evidence>
<feature type="domain" description="HTH gntR-type" evidence="9">
    <location>
        <begin position="7"/>
        <end position="75"/>
    </location>
</feature>
<dbReference type="GO" id="GO:0003677">
    <property type="term" value="F:DNA binding"/>
    <property type="evidence" value="ECO:0007669"/>
    <property type="project" value="UniProtKB-KW"/>
</dbReference>
<name>A0A1X7E5N0_9BACI</name>
<dbReference type="EMBL" id="CP011974">
    <property type="protein sequence ID" value="AKO92464.1"/>
    <property type="molecule type" value="Genomic_DNA"/>
</dbReference>
<keyword evidence="8" id="KW-0804">Transcription</keyword>
<dbReference type="GO" id="GO:0003700">
    <property type="term" value="F:DNA-binding transcription factor activity"/>
    <property type="evidence" value="ECO:0007669"/>
    <property type="project" value="InterPro"/>
</dbReference>
<dbReference type="PROSITE" id="PS50949">
    <property type="entry name" value="HTH_GNTR"/>
    <property type="match status" value="1"/>
</dbReference>
<comment type="similarity">
    <text evidence="2">In the C-terminal section; belongs to the class-I pyridoxal-phosphate-dependent aminotransferase family.</text>
</comment>
<keyword evidence="3" id="KW-0032">Aminotransferase</keyword>
<dbReference type="CDD" id="cd00609">
    <property type="entry name" value="AAT_like"/>
    <property type="match status" value="1"/>
</dbReference>
<accession>A0A1X7E5N0</accession>
<dbReference type="Gene3D" id="1.10.10.10">
    <property type="entry name" value="Winged helix-like DNA-binding domain superfamily/Winged helix DNA-binding domain"/>
    <property type="match status" value="1"/>
</dbReference>
<evidence type="ECO:0000313" key="11">
    <source>
        <dbReference type="Proteomes" id="UP000036202"/>
    </source>
</evidence>
<accession>A0A0H4KJI8</accession>
<dbReference type="Pfam" id="PF00155">
    <property type="entry name" value="Aminotran_1_2"/>
    <property type="match status" value="1"/>
</dbReference>
<evidence type="ECO:0000259" key="9">
    <source>
        <dbReference type="PROSITE" id="PS50949"/>
    </source>
</evidence>
<evidence type="ECO:0000256" key="1">
    <source>
        <dbReference type="ARBA" id="ARBA00001933"/>
    </source>
</evidence>
<dbReference type="GO" id="GO:0008483">
    <property type="term" value="F:transaminase activity"/>
    <property type="evidence" value="ECO:0007669"/>
    <property type="project" value="UniProtKB-KW"/>
</dbReference>
<dbReference type="PANTHER" id="PTHR46577:SF2">
    <property type="entry name" value="TRANSCRIPTIONAL REGULATORY PROTEIN"/>
    <property type="match status" value="1"/>
</dbReference>
<evidence type="ECO:0000256" key="2">
    <source>
        <dbReference type="ARBA" id="ARBA00005384"/>
    </source>
</evidence>
<evidence type="ECO:0000256" key="5">
    <source>
        <dbReference type="ARBA" id="ARBA00022898"/>
    </source>
</evidence>
<dbReference type="SMART" id="SM00345">
    <property type="entry name" value="HTH_GNTR"/>
    <property type="match status" value="1"/>
</dbReference>
<protein>
    <submittedName>
        <fullName evidence="10">GntR family transcriptional regulator</fullName>
    </submittedName>
</protein>
<keyword evidence="11" id="KW-1185">Reference proteome</keyword>
<dbReference type="InterPro" id="IPR004839">
    <property type="entry name" value="Aminotransferase_I/II_large"/>
</dbReference>
<dbReference type="InterPro" id="IPR036388">
    <property type="entry name" value="WH-like_DNA-bd_sf"/>
</dbReference>
<dbReference type="Gene3D" id="3.90.1150.10">
    <property type="entry name" value="Aspartate Aminotransferase, domain 1"/>
    <property type="match status" value="1"/>
</dbReference>
<keyword evidence="4" id="KW-0808">Transferase</keyword>
<evidence type="ECO:0000256" key="6">
    <source>
        <dbReference type="ARBA" id="ARBA00023015"/>
    </source>
</evidence>
<dbReference type="Gene3D" id="3.40.640.10">
    <property type="entry name" value="Type I PLP-dependent aspartate aminotransferase-like (Major domain)"/>
    <property type="match status" value="1"/>
</dbReference>
<keyword evidence="5" id="KW-0663">Pyridoxal phosphate</keyword>
<evidence type="ECO:0000256" key="3">
    <source>
        <dbReference type="ARBA" id="ARBA00022576"/>
    </source>
</evidence>
<dbReference type="InterPro" id="IPR015421">
    <property type="entry name" value="PyrdxlP-dep_Trfase_major"/>
</dbReference>
<dbReference type="InterPro" id="IPR051446">
    <property type="entry name" value="HTH_trans_reg/aminotransferase"/>
</dbReference>
<keyword evidence="6" id="KW-0805">Transcription regulation</keyword>
<sequence length="473" mass="53405">MLSKTSIPKYEKIMRYIKEKISNGEWPIGSKIPSQRQLAKEFNVNRSTVITALEELIADGLLEAQTGVGTIVTNNTWNLLSSSLNWNTHVEAGMLKQSRSTVQEINNSESQQQFIQLSKGELSSDMFPLQKMKDIINKVSNHITPFGYEEPRGYLPLRKAVSAYLHKMNVNVSPSSILIVSGALQALQLVSIGLLQKGSTILLEKPSYLYSLRIFQSAGINLTGMPLAHEGLLAQHLEHVKKKRKEAVLYTNPCFHNPTGTLMSEKRRKSIIETCTKHQIPIIEDDIYRELWFEKAPPLPLKSLDQTGHVLYVGSLSKTLTPGLRIGWIAAPEPVINRLADIKMQIDYGSSSLSQRVAAEWFQSGLYVEHVKKVRENLLERKNVALKLIKQHLEGLATWEEPQGGFFIWIHLLSPISMKSLYARARTQGIILNPGHIYHEQSSRYIRLSYAYASMQDLEIGIRKLGLLIRSLS</sequence>
<proteinExistence type="inferred from homology"/>
<gene>
    <name evidence="10" type="ORF">BEH_10410</name>
</gene>
<dbReference type="PRINTS" id="PR00035">
    <property type="entry name" value="HTHGNTR"/>
</dbReference>
<dbReference type="InterPro" id="IPR000524">
    <property type="entry name" value="Tscrpt_reg_HTH_GntR"/>
</dbReference>
<dbReference type="GO" id="GO:0030170">
    <property type="term" value="F:pyridoxal phosphate binding"/>
    <property type="evidence" value="ECO:0007669"/>
    <property type="project" value="InterPro"/>
</dbReference>
<dbReference type="Proteomes" id="UP000036202">
    <property type="component" value="Chromosome"/>
</dbReference>
<reference evidence="11" key="2">
    <citation type="submission" date="2015-06" db="EMBL/GenBank/DDBJ databases">
        <title>Genome Sequence of Bacillus endophyticus and Analysis of its Companion Mechanism in the Ketogulonigenium vulgare-Bacillus strain Consortium.</title>
        <authorList>
            <person name="Jia N."/>
            <person name="Du J."/>
            <person name="Ding M.-Z."/>
            <person name="Gao F."/>
            <person name="Yuan Y.-J."/>
        </authorList>
    </citation>
    <scope>NUCLEOTIDE SEQUENCE [LARGE SCALE GENOMIC DNA]</scope>
    <source>
        <strain evidence="11">Hbe603</strain>
    </source>
</reference>
<evidence type="ECO:0000256" key="8">
    <source>
        <dbReference type="ARBA" id="ARBA00023163"/>
    </source>
</evidence>
<dbReference type="InterPro" id="IPR036390">
    <property type="entry name" value="WH_DNA-bd_sf"/>
</dbReference>
<dbReference type="PANTHER" id="PTHR46577">
    <property type="entry name" value="HTH-TYPE TRANSCRIPTIONAL REGULATORY PROTEIN GABR"/>
    <property type="match status" value="1"/>
</dbReference>
<dbReference type="SUPFAM" id="SSF46785">
    <property type="entry name" value="Winged helix' DNA-binding domain"/>
    <property type="match status" value="1"/>
</dbReference>
<dbReference type="KEGG" id="beo:BEH_10410"/>
<dbReference type="SUPFAM" id="SSF53383">
    <property type="entry name" value="PLP-dependent transferases"/>
    <property type="match status" value="1"/>
</dbReference>
<dbReference type="CDD" id="cd07377">
    <property type="entry name" value="WHTH_GntR"/>
    <property type="match status" value="1"/>
</dbReference>
<dbReference type="FunFam" id="1.10.10.10:FF:000079">
    <property type="entry name" value="GntR family transcriptional regulator"/>
    <property type="match status" value="1"/>
</dbReference>
<dbReference type="InterPro" id="IPR015424">
    <property type="entry name" value="PyrdxlP-dep_Trfase"/>
</dbReference>
<comment type="cofactor">
    <cofactor evidence="1">
        <name>pyridoxal 5'-phosphate</name>
        <dbReference type="ChEBI" id="CHEBI:597326"/>
    </cofactor>
</comment>
<dbReference type="FunFam" id="3.40.640.10:FF:000023">
    <property type="entry name" value="Transcriptional regulator, GntR family"/>
    <property type="match status" value="1"/>
</dbReference>